<sequence>MRDYQRNYSQTNKEMLNYRKRREKAKKIYKVLHDFSTDRSKELTDGICLDVGCSGGIITSYLADYFESVVGCDIDEEAIKVANASNSQPNCSFIVGDSMKLPFNDNSFDVVICNHVYEHVPDVNVLMNELYRVLKKNGVCYFGVGNKWIIIEPHYKLPFLSWLPKNIADKYIKTFTSNDEYYEKFLTYKQTLNLFSIHGFKHVDYTVKILSKPMEFNVTNNKLFLIILKVVPKWIWSLGHSLIPTYIFVLKKAKETKA</sequence>
<evidence type="ECO:0000256" key="1">
    <source>
        <dbReference type="ARBA" id="ARBA00008361"/>
    </source>
</evidence>
<comment type="similarity">
    <text evidence="1">Belongs to the methyltransferase superfamily.</text>
</comment>
<gene>
    <name evidence="5" type="ORF">MFMK1_000693</name>
</gene>
<dbReference type="Proteomes" id="UP001329915">
    <property type="component" value="Chromosome"/>
</dbReference>
<evidence type="ECO:0000313" key="5">
    <source>
        <dbReference type="EMBL" id="WRO20903.1"/>
    </source>
</evidence>
<feature type="domain" description="Methyltransferase type 11" evidence="4">
    <location>
        <begin position="49"/>
        <end position="142"/>
    </location>
</feature>
<keyword evidence="3" id="KW-0808">Transferase</keyword>
<dbReference type="CDD" id="cd02440">
    <property type="entry name" value="AdoMet_MTases"/>
    <property type="match status" value="1"/>
</dbReference>
<reference evidence="5 6" key="1">
    <citation type="submission" date="2023-04" db="EMBL/GenBank/DDBJ databases">
        <authorList>
            <person name="Hsu D."/>
        </authorList>
    </citation>
    <scope>NUCLEOTIDE SEQUENCE [LARGE SCALE GENOMIC DNA]</scope>
    <source>
        <strain evidence="5 6">MK1</strain>
    </source>
</reference>
<evidence type="ECO:0000313" key="6">
    <source>
        <dbReference type="Proteomes" id="UP001329915"/>
    </source>
</evidence>
<keyword evidence="2 5" id="KW-0489">Methyltransferase</keyword>
<dbReference type="AlphaFoldDB" id="A0AAU0UHV7"/>
<dbReference type="PANTHER" id="PTHR44942:SF4">
    <property type="entry name" value="METHYLTRANSFERASE TYPE 11 DOMAIN-CONTAINING PROTEIN"/>
    <property type="match status" value="1"/>
</dbReference>
<accession>A0AAU0UHV7</accession>
<name>A0AAU0UHV7_9FIRM</name>
<dbReference type="InterPro" id="IPR013216">
    <property type="entry name" value="Methyltransf_11"/>
</dbReference>
<dbReference type="EMBL" id="CP121694">
    <property type="protein sequence ID" value="WRO20903.1"/>
    <property type="molecule type" value="Genomic_DNA"/>
</dbReference>
<dbReference type="KEGG" id="dbc:MFMK1_000693"/>
<evidence type="ECO:0000256" key="2">
    <source>
        <dbReference type="ARBA" id="ARBA00022603"/>
    </source>
</evidence>
<dbReference type="RefSeq" id="WP_366923780.1">
    <property type="nucleotide sequence ID" value="NZ_CP121694.1"/>
</dbReference>
<dbReference type="PANTHER" id="PTHR44942">
    <property type="entry name" value="METHYLTRANSF_11 DOMAIN-CONTAINING PROTEIN"/>
    <property type="match status" value="1"/>
</dbReference>
<protein>
    <submittedName>
        <fullName evidence="5">Class I SAM-dependent methyltransferase</fullName>
    </submittedName>
</protein>
<dbReference type="SUPFAM" id="SSF53335">
    <property type="entry name" value="S-adenosyl-L-methionine-dependent methyltransferases"/>
    <property type="match status" value="1"/>
</dbReference>
<evidence type="ECO:0000259" key="4">
    <source>
        <dbReference type="Pfam" id="PF08241"/>
    </source>
</evidence>
<organism evidence="5 6">
    <name type="scientific">Metallumcola ferriviriculae</name>
    <dbReference type="NCBI Taxonomy" id="3039180"/>
    <lineage>
        <taxon>Bacteria</taxon>
        <taxon>Bacillati</taxon>
        <taxon>Bacillota</taxon>
        <taxon>Clostridia</taxon>
        <taxon>Neomoorellales</taxon>
        <taxon>Desulfitibacteraceae</taxon>
        <taxon>Metallumcola</taxon>
    </lineage>
</organism>
<proteinExistence type="inferred from homology"/>
<dbReference type="Gene3D" id="3.40.50.150">
    <property type="entry name" value="Vaccinia Virus protein VP39"/>
    <property type="match status" value="1"/>
</dbReference>
<dbReference type="GO" id="GO:0032259">
    <property type="term" value="P:methylation"/>
    <property type="evidence" value="ECO:0007669"/>
    <property type="project" value="UniProtKB-KW"/>
</dbReference>
<dbReference type="Pfam" id="PF08241">
    <property type="entry name" value="Methyltransf_11"/>
    <property type="match status" value="1"/>
</dbReference>
<dbReference type="InterPro" id="IPR029063">
    <property type="entry name" value="SAM-dependent_MTases_sf"/>
</dbReference>
<dbReference type="GO" id="GO:0008757">
    <property type="term" value="F:S-adenosylmethionine-dependent methyltransferase activity"/>
    <property type="evidence" value="ECO:0007669"/>
    <property type="project" value="InterPro"/>
</dbReference>
<dbReference type="InterPro" id="IPR051052">
    <property type="entry name" value="Diverse_substrate_MTase"/>
</dbReference>
<keyword evidence="6" id="KW-1185">Reference proteome</keyword>
<evidence type="ECO:0000256" key="3">
    <source>
        <dbReference type="ARBA" id="ARBA00022679"/>
    </source>
</evidence>